<protein>
    <recommendedName>
        <fullName evidence="4">Lipoprotein</fullName>
    </recommendedName>
</protein>
<comment type="caution">
    <text evidence="2">The sequence shown here is derived from an EMBL/GenBank/DDBJ whole genome shotgun (WGS) entry which is preliminary data.</text>
</comment>
<evidence type="ECO:0000313" key="2">
    <source>
        <dbReference type="EMBL" id="RYJ41208.1"/>
    </source>
</evidence>
<sequence length="316" mass="36337">MKKLLAVIVLLSITSCATITNKRTYPLKVSTNAQNATVKIYDSTYTIPAEVKVKRSIKPLEITLNYDTISRVYKAKSRLTSKAYAFNLIVTPLYPESLLVDVVSQKGFYYGNELFLDINDTLGKAIKLPQRKKRDIIWNKNSINIDISMPYVNGFLFQPEGEGIQRGLGFFGISTGIEYFYKNNKFVKLNVGGITNFALPFPVPITNDGDVENFTSVYTTLTDNYQLKRFSLGYGLSYTYNRWHYNYGDDNYTNEKDKTEKSKNIGLSFNAYYDFGKTFHVGFIYNPTLLSVYPQTELLYQHTISFEMVWKIRIKK</sequence>
<evidence type="ECO:0000256" key="1">
    <source>
        <dbReference type="SAM" id="SignalP"/>
    </source>
</evidence>
<proteinExistence type="predicted"/>
<dbReference type="RefSeq" id="WP_129752318.1">
    <property type="nucleotide sequence ID" value="NZ_JUIW01000012.1"/>
</dbReference>
<dbReference type="EMBL" id="JUIW01000012">
    <property type="protein sequence ID" value="RYJ41208.1"/>
    <property type="molecule type" value="Genomic_DNA"/>
</dbReference>
<reference evidence="2 3" key="1">
    <citation type="submission" date="2014-12" db="EMBL/GenBank/DDBJ databases">
        <title>Genome sequence of Flavobacterium beibuense RSKm HC5.</title>
        <authorList>
            <person name="Kim J.F."/>
            <person name="Song J.Y."/>
            <person name="Kwak M.-J."/>
            <person name="Lee S.-W."/>
        </authorList>
    </citation>
    <scope>NUCLEOTIDE SEQUENCE [LARGE SCALE GENOMIC DNA]</scope>
    <source>
        <strain evidence="2 3">RSKm HC5</strain>
    </source>
</reference>
<gene>
    <name evidence="2" type="ORF">NU09_3242</name>
</gene>
<dbReference type="AlphaFoldDB" id="A0A444W6A9"/>
<evidence type="ECO:0000313" key="3">
    <source>
        <dbReference type="Proteomes" id="UP000289775"/>
    </source>
</evidence>
<dbReference type="OrthoDB" id="1198767at2"/>
<evidence type="ECO:0008006" key="4">
    <source>
        <dbReference type="Google" id="ProtNLM"/>
    </source>
</evidence>
<accession>A0A444W6A9</accession>
<keyword evidence="3" id="KW-1185">Reference proteome</keyword>
<name>A0A444W6A9_9FLAO</name>
<feature type="signal peptide" evidence="1">
    <location>
        <begin position="1"/>
        <end position="17"/>
    </location>
</feature>
<dbReference type="Proteomes" id="UP000289775">
    <property type="component" value="Unassembled WGS sequence"/>
</dbReference>
<feature type="chain" id="PRO_5019110970" description="Lipoprotein" evidence="1">
    <location>
        <begin position="18"/>
        <end position="316"/>
    </location>
</feature>
<organism evidence="2 3">
    <name type="scientific">Flavobacterium beibuense</name>
    <dbReference type="NCBI Taxonomy" id="657326"/>
    <lineage>
        <taxon>Bacteria</taxon>
        <taxon>Pseudomonadati</taxon>
        <taxon>Bacteroidota</taxon>
        <taxon>Flavobacteriia</taxon>
        <taxon>Flavobacteriales</taxon>
        <taxon>Flavobacteriaceae</taxon>
        <taxon>Flavobacterium</taxon>
    </lineage>
</organism>
<dbReference type="PROSITE" id="PS51257">
    <property type="entry name" value="PROKAR_LIPOPROTEIN"/>
    <property type="match status" value="1"/>
</dbReference>
<keyword evidence="1" id="KW-0732">Signal</keyword>